<protein>
    <submittedName>
        <fullName evidence="1">9535_t:CDS:1</fullName>
    </submittedName>
</protein>
<proteinExistence type="predicted"/>
<dbReference type="EMBL" id="CAJVPU010014396">
    <property type="protein sequence ID" value="CAG8639799.1"/>
    <property type="molecule type" value="Genomic_DNA"/>
</dbReference>
<reference evidence="1" key="1">
    <citation type="submission" date="2021-06" db="EMBL/GenBank/DDBJ databases">
        <authorList>
            <person name="Kallberg Y."/>
            <person name="Tangrot J."/>
            <person name="Rosling A."/>
        </authorList>
    </citation>
    <scope>NUCLEOTIDE SEQUENCE</scope>
    <source>
        <strain evidence="1">IL203A</strain>
    </source>
</reference>
<evidence type="ECO:0000313" key="2">
    <source>
        <dbReference type="Proteomes" id="UP000789702"/>
    </source>
</evidence>
<evidence type="ECO:0000313" key="1">
    <source>
        <dbReference type="EMBL" id="CAG8639799.1"/>
    </source>
</evidence>
<gene>
    <name evidence="1" type="ORF">DHETER_LOCUS8792</name>
</gene>
<feature type="non-terminal residue" evidence="1">
    <location>
        <position position="1"/>
    </location>
</feature>
<accession>A0ACA9N7J7</accession>
<sequence length="767" mass="90148">KLRREQFKYNIDLVKLENDIIKPNHRCKFPSLQLPNKTKADFSEEAKEKSKEISKQYYENLRTSLDKKEEALFNKLYDYVNNISTCHNEITEKLRFNHKPNLHFRGAEHSFVNLFTEGLVVLQNTLDKDRDLHTAKPKKEEEPKLDFKIDLSLQVPNIQDIFQRPTKVVRQYISPTFYNPWKIKITTTQCRILNYGHKFIPTPTPNQRKGLTDTEQPFLKESLAYLERRLNLFFEFGGGGTSKKVRIPNPNYIPPKNLSTTKLIDSLKENLKCPLIPTPQYNLTLREKKALKDLSYNNNIVITQTDKNLGLAIIPFEQYILAIKNLLSPDEYEEISLTENECILLIQRKIFDLPMSNKHQKYFIPPEDNLQLPFFHALPKVHKNPLKWRPIVGMHSAPIRRLSIFLSDILKDWMAKLEYHYKDFWTPIKDNFQLLYQVEKIKNQYKFVVTGDFESLYTKFTHNEILSAFDYLNNHSIPIDSYLGFNKPKIRFILSLVIDNNYFKALGKIFKQKRGIAMGTNAAVHIAQLTCFAHELQAINNGLFNNIFFRRYIDDIIIFSNIFIEKTINDIYPLHHKISWQRLNNGKIANFLDLTFIIDKEISYKRYSKFPRSAAFVHYKSNHRLLMKKQVVVNEVSRLSLLCSKKEDFNIEKENLLSFLNSTKGYPLYILKNLIYPKWEDRTLLLKKINKEKREKGLPPIILKIPFDDTVFKMKNYSKILNEAFETNMNTETTQRPILCVTNQPSLVRILARSSTGNPNPNHNPNQ</sequence>
<name>A0ACA9N7J7_9GLOM</name>
<keyword evidence="2" id="KW-1185">Reference proteome</keyword>
<dbReference type="Proteomes" id="UP000789702">
    <property type="component" value="Unassembled WGS sequence"/>
</dbReference>
<comment type="caution">
    <text evidence="1">The sequence shown here is derived from an EMBL/GenBank/DDBJ whole genome shotgun (WGS) entry which is preliminary data.</text>
</comment>
<organism evidence="1 2">
    <name type="scientific">Dentiscutata heterogama</name>
    <dbReference type="NCBI Taxonomy" id="1316150"/>
    <lineage>
        <taxon>Eukaryota</taxon>
        <taxon>Fungi</taxon>
        <taxon>Fungi incertae sedis</taxon>
        <taxon>Mucoromycota</taxon>
        <taxon>Glomeromycotina</taxon>
        <taxon>Glomeromycetes</taxon>
        <taxon>Diversisporales</taxon>
        <taxon>Gigasporaceae</taxon>
        <taxon>Dentiscutata</taxon>
    </lineage>
</organism>